<feature type="non-terminal residue" evidence="2">
    <location>
        <position position="108"/>
    </location>
</feature>
<dbReference type="Proteomes" id="UP000234681">
    <property type="component" value="Chromosome X"/>
</dbReference>
<gene>
    <name evidence="2" type="ORF">rCG_56877</name>
</gene>
<name>A6KNW0_RAT</name>
<dbReference type="EMBL" id="CH474076">
    <property type="protein sequence ID" value="EDL88004.1"/>
    <property type="molecule type" value="Genomic_DNA"/>
</dbReference>
<feature type="region of interest" description="Disordered" evidence="1">
    <location>
        <begin position="24"/>
        <end position="108"/>
    </location>
</feature>
<protein>
    <submittedName>
        <fullName evidence="2">RCG56877</fullName>
    </submittedName>
</protein>
<evidence type="ECO:0000313" key="2">
    <source>
        <dbReference type="EMBL" id="EDL88004.1"/>
    </source>
</evidence>
<accession>A6KNW0</accession>
<organism evidence="2 3">
    <name type="scientific">Rattus norvegicus</name>
    <name type="common">Rat</name>
    <dbReference type="NCBI Taxonomy" id="10116"/>
    <lineage>
        <taxon>Eukaryota</taxon>
        <taxon>Metazoa</taxon>
        <taxon>Chordata</taxon>
        <taxon>Craniata</taxon>
        <taxon>Vertebrata</taxon>
        <taxon>Euteleostomi</taxon>
        <taxon>Mammalia</taxon>
        <taxon>Eutheria</taxon>
        <taxon>Euarchontoglires</taxon>
        <taxon>Glires</taxon>
        <taxon>Rodentia</taxon>
        <taxon>Myomorpha</taxon>
        <taxon>Muroidea</taxon>
        <taxon>Muridae</taxon>
        <taxon>Murinae</taxon>
        <taxon>Rattus</taxon>
    </lineage>
</organism>
<sequence>MFGGVKRATASLFNSMFLEETNYQEPKELEPASKEAAAPVAEAPRAWKGNENLGGGILESNAQLGEADATPMPQSLMRPLMQPVARSSLQPPLQSLPPNPLQLQLQPQ</sequence>
<evidence type="ECO:0000256" key="1">
    <source>
        <dbReference type="SAM" id="MobiDB-lite"/>
    </source>
</evidence>
<dbReference type="AlphaFoldDB" id="A6KNW0"/>
<reference evidence="3" key="1">
    <citation type="submission" date="2005-09" db="EMBL/GenBank/DDBJ databases">
        <authorList>
            <person name="Mural R.J."/>
            <person name="Li P.W."/>
            <person name="Adams M.D."/>
            <person name="Amanatides P.G."/>
            <person name="Baden-Tillson H."/>
            <person name="Barnstead M."/>
            <person name="Chin S.H."/>
            <person name="Dew I."/>
            <person name="Evans C.A."/>
            <person name="Ferriera S."/>
            <person name="Flanigan M."/>
            <person name="Fosler C."/>
            <person name="Glodek A."/>
            <person name="Gu Z."/>
            <person name="Holt R.A."/>
            <person name="Jennings D."/>
            <person name="Kraft C.L."/>
            <person name="Lu F."/>
            <person name="Nguyen T."/>
            <person name="Nusskern D.R."/>
            <person name="Pfannkoch C.M."/>
            <person name="Sitter C."/>
            <person name="Sutton G.G."/>
            <person name="Venter J.C."/>
            <person name="Wang Z."/>
            <person name="Woodage T."/>
            <person name="Zheng X.H."/>
            <person name="Zhong F."/>
        </authorList>
    </citation>
    <scope>NUCLEOTIDE SEQUENCE [LARGE SCALE GENOMIC DNA]</scope>
    <source>
        <strain>BN</strain>
        <strain evidence="3">Sprague-Dawley</strain>
    </source>
</reference>
<feature type="compositionally biased region" description="Low complexity" evidence="1">
    <location>
        <begin position="34"/>
        <end position="46"/>
    </location>
</feature>
<evidence type="ECO:0000313" key="3">
    <source>
        <dbReference type="Proteomes" id="UP000234681"/>
    </source>
</evidence>
<proteinExistence type="predicted"/>